<sequence>MAERGYTRELLFSTVVELIGAVVCGKAYHVQSAYQQMADRIPVSLKSVYEKLQNIETAVSAELVRHVADRCHELIRQLGGERPPVLSGRVVRVLDGNHLGATQKRLRVARGRTVGPLPAVGRGSQLLHRRVRVPN</sequence>
<dbReference type="Proteomes" id="UP001272242">
    <property type="component" value="Unassembled WGS sequence"/>
</dbReference>
<name>A0ABU5F3U1_9BACT</name>
<accession>A0ABU5F3U1</accession>
<keyword evidence="2" id="KW-1185">Reference proteome</keyword>
<evidence type="ECO:0000313" key="2">
    <source>
        <dbReference type="Proteomes" id="UP001272242"/>
    </source>
</evidence>
<evidence type="ECO:0000313" key="1">
    <source>
        <dbReference type="EMBL" id="MDY3561859.1"/>
    </source>
</evidence>
<protein>
    <recommendedName>
        <fullName evidence="3">Sporulation initiation factor Spo0A C-terminal domain-containing protein</fullName>
    </recommendedName>
</protein>
<reference evidence="2" key="1">
    <citation type="journal article" date="2023" name="Mar. Drugs">
        <title>Gemmata algarum, a Novel Planctomycete Isolated from an Algal Mat, Displays Antimicrobial Activity.</title>
        <authorList>
            <person name="Kumar G."/>
            <person name="Kallscheuer N."/>
            <person name="Kashif M."/>
            <person name="Ahamad S."/>
            <person name="Jagadeeshwari U."/>
            <person name="Pannikurungottu S."/>
            <person name="Haufschild T."/>
            <person name="Kabuu M."/>
            <person name="Sasikala C."/>
            <person name="Jogler C."/>
            <person name="Ramana C."/>
        </authorList>
    </citation>
    <scope>NUCLEOTIDE SEQUENCE [LARGE SCALE GENOMIC DNA]</scope>
    <source>
        <strain evidence="2">JC673</strain>
    </source>
</reference>
<dbReference type="EMBL" id="JAXBLV010000201">
    <property type="protein sequence ID" value="MDY3561859.1"/>
    <property type="molecule type" value="Genomic_DNA"/>
</dbReference>
<proteinExistence type="predicted"/>
<organism evidence="1 2">
    <name type="scientific">Gemmata algarum</name>
    <dbReference type="NCBI Taxonomy" id="2975278"/>
    <lineage>
        <taxon>Bacteria</taxon>
        <taxon>Pseudomonadati</taxon>
        <taxon>Planctomycetota</taxon>
        <taxon>Planctomycetia</taxon>
        <taxon>Gemmatales</taxon>
        <taxon>Gemmataceae</taxon>
        <taxon>Gemmata</taxon>
    </lineage>
</organism>
<comment type="caution">
    <text evidence="1">The sequence shown here is derived from an EMBL/GenBank/DDBJ whole genome shotgun (WGS) entry which is preliminary data.</text>
</comment>
<evidence type="ECO:0008006" key="3">
    <source>
        <dbReference type="Google" id="ProtNLM"/>
    </source>
</evidence>
<dbReference type="RefSeq" id="WP_320688205.1">
    <property type="nucleotide sequence ID" value="NZ_JAXBLV010000201.1"/>
</dbReference>
<gene>
    <name evidence="1" type="ORF">R5W23_003287</name>
</gene>